<evidence type="ECO:0000313" key="3">
    <source>
        <dbReference type="Proteomes" id="UP000218811"/>
    </source>
</evidence>
<evidence type="ECO:0000313" key="2">
    <source>
        <dbReference type="EMBL" id="PCH44629.1"/>
    </source>
</evidence>
<name>A0A2H3K0D7_WOLCO</name>
<dbReference type="AlphaFoldDB" id="A0A2H3K0D7"/>
<keyword evidence="3" id="KW-1185">Reference proteome</keyword>
<dbReference type="EMBL" id="KB468168">
    <property type="protein sequence ID" value="PCH44629.1"/>
    <property type="molecule type" value="Genomic_DNA"/>
</dbReference>
<evidence type="ECO:0000259" key="1">
    <source>
        <dbReference type="Pfam" id="PF00644"/>
    </source>
</evidence>
<proteinExistence type="predicted"/>
<dbReference type="Gene3D" id="3.90.228.10">
    <property type="match status" value="1"/>
</dbReference>
<feature type="domain" description="PARP catalytic" evidence="1">
    <location>
        <begin position="187"/>
        <end position="355"/>
    </location>
</feature>
<dbReference type="Proteomes" id="UP000218811">
    <property type="component" value="Unassembled WGS sequence"/>
</dbReference>
<dbReference type="OrthoDB" id="9514740at2759"/>
<dbReference type="OMA" id="IHANCLE"/>
<reference evidence="2 3" key="1">
    <citation type="journal article" date="2012" name="Science">
        <title>The Paleozoic origin of enzymatic lignin decomposition reconstructed from 31 fungal genomes.</title>
        <authorList>
            <person name="Floudas D."/>
            <person name="Binder M."/>
            <person name="Riley R."/>
            <person name="Barry K."/>
            <person name="Blanchette R.A."/>
            <person name="Henrissat B."/>
            <person name="Martinez A.T."/>
            <person name="Otillar R."/>
            <person name="Spatafora J.W."/>
            <person name="Yadav J.S."/>
            <person name="Aerts A."/>
            <person name="Benoit I."/>
            <person name="Boyd A."/>
            <person name="Carlson A."/>
            <person name="Copeland A."/>
            <person name="Coutinho P.M."/>
            <person name="de Vries R.P."/>
            <person name="Ferreira P."/>
            <person name="Findley K."/>
            <person name="Foster B."/>
            <person name="Gaskell J."/>
            <person name="Glotzer D."/>
            <person name="Gorecki P."/>
            <person name="Heitman J."/>
            <person name="Hesse C."/>
            <person name="Hori C."/>
            <person name="Igarashi K."/>
            <person name="Jurgens J.A."/>
            <person name="Kallen N."/>
            <person name="Kersten P."/>
            <person name="Kohler A."/>
            <person name="Kuees U."/>
            <person name="Kumar T.K.A."/>
            <person name="Kuo A."/>
            <person name="LaButti K."/>
            <person name="Larrondo L.F."/>
            <person name="Lindquist E."/>
            <person name="Ling A."/>
            <person name="Lombard V."/>
            <person name="Lucas S."/>
            <person name="Lundell T."/>
            <person name="Martin R."/>
            <person name="McLaughlin D.J."/>
            <person name="Morgenstern I."/>
            <person name="Morin E."/>
            <person name="Murat C."/>
            <person name="Nagy L.G."/>
            <person name="Nolan M."/>
            <person name="Ohm R.A."/>
            <person name="Patyshakuliyeva A."/>
            <person name="Rokas A."/>
            <person name="Ruiz-Duenas F.J."/>
            <person name="Sabat G."/>
            <person name="Salamov A."/>
            <person name="Samejima M."/>
            <person name="Schmutz J."/>
            <person name="Slot J.C."/>
            <person name="St John F."/>
            <person name="Stenlid J."/>
            <person name="Sun H."/>
            <person name="Sun S."/>
            <person name="Syed K."/>
            <person name="Tsang A."/>
            <person name="Wiebenga A."/>
            <person name="Young D."/>
            <person name="Pisabarro A."/>
            <person name="Eastwood D.C."/>
            <person name="Martin F."/>
            <person name="Cullen D."/>
            <person name="Grigoriev I.V."/>
            <person name="Hibbett D.S."/>
        </authorList>
    </citation>
    <scope>NUCLEOTIDE SEQUENCE [LARGE SCALE GENOMIC DNA]</scope>
    <source>
        <strain evidence="2 3">MD-104</strain>
    </source>
</reference>
<dbReference type="PANTHER" id="PTHR31681:SF3">
    <property type="entry name" value="OS04G0690100 PROTEIN"/>
    <property type="match status" value="1"/>
</dbReference>
<dbReference type="SUPFAM" id="SSF56399">
    <property type="entry name" value="ADP-ribosylation"/>
    <property type="match status" value="1"/>
</dbReference>
<gene>
    <name evidence="2" type="ORF">WOLCODRAFT_26902</name>
</gene>
<dbReference type="InterPro" id="IPR012317">
    <property type="entry name" value="Poly(ADP-ribose)pol_cat_dom"/>
</dbReference>
<dbReference type="Pfam" id="PF00644">
    <property type="entry name" value="PARP"/>
    <property type="match status" value="1"/>
</dbReference>
<dbReference type="PANTHER" id="PTHR31681">
    <property type="entry name" value="C2H2-LIKE ZINC FINGER PROTEIN"/>
    <property type="match status" value="1"/>
</dbReference>
<protein>
    <submittedName>
        <fullName evidence="2">ADP-ribosylation</fullName>
    </submittedName>
</protein>
<accession>A0A2H3K0D7</accession>
<organism evidence="2 3">
    <name type="scientific">Wolfiporia cocos (strain MD-104)</name>
    <name type="common">Brown rot fungus</name>
    <dbReference type="NCBI Taxonomy" id="742152"/>
    <lineage>
        <taxon>Eukaryota</taxon>
        <taxon>Fungi</taxon>
        <taxon>Dikarya</taxon>
        <taxon>Basidiomycota</taxon>
        <taxon>Agaricomycotina</taxon>
        <taxon>Agaricomycetes</taxon>
        <taxon>Polyporales</taxon>
        <taxon>Phaeolaceae</taxon>
        <taxon>Wolfiporia</taxon>
    </lineage>
</organism>
<dbReference type="GO" id="GO:0003950">
    <property type="term" value="F:NAD+ poly-ADP-ribosyltransferase activity"/>
    <property type="evidence" value="ECO:0007669"/>
    <property type="project" value="InterPro"/>
</dbReference>
<sequence>MCPDSTRGPDTPCGYPGCDRPVWQDPDGSYSSYCGLAHRDAVVLTPSVASQHPRCKNCQKRPVYVEGSRVHGFCGKRCAAEFQRTGRPSASPQDPRAPGGRDGVCGLAGCQRPVFKPTDGPPGSYCSEGHRLEAVAKGQAEACLNCARWPKALVNGRTSDFCSRRCGQQVINSAPIILKVDPNHESFRSVQMQFTQSWRHPTAKPTVIRIWKIFGDREHADRFARYKLAVERRTGLPNGNSSRRWHGTTRACQIGDDYSLRNATICQSPACSVCSIIRTSFQNAHFGRRFNYGRFGSGIYTSATSSKSNDYVVNQGGSPYRALLLNDVVLGRTKKEYIDQPHYTEAPPGYDSVLGEPGGSLNYDESIVYKNEAICPLYLVVYRL</sequence>